<organism evidence="3 4">
    <name type="scientific">Ferrimicrobium acidiphilum</name>
    <dbReference type="NCBI Taxonomy" id="121039"/>
    <lineage>
        <taxon>Bacteria</taxon>
        <taxon>Bacillati</taxon>
        <taxon>Actinomycetota</taxon>
        <taxon>Acidimicrobiia</taxon>
        <taxon>Acidimicrobiales</taxon>
        <taxon>Acidimicrobiaceae</taxon>
        <taxon>Ferrimicrobium</taxon>
    </lineage>
</organism>
<protein>
    <submittedName>
        <fullName evidence="3">Lipopolysaccharide assembly protein LapA domain-containing protein</fullName>
    </submittedName>
</protein>
<dbReference type="RefSeq" id="WP_298403910.1">
    <property type="nucleotide sequence ID" value="NZ_JBFSHR010000008.1"/>
</dbReference>
<dbReference type="Proteomes" id="UP001560267">
    <property type="component" value="Unassembled WGS sequence"/>
</dbReference>
<evidence type="ECO:0000256" key="2">
    <source>
        <dbReference type="SAM" id="Phobius"/>
    </source>
</evidence>
<proteinExistence type="predicted"/>
<keyword evidence="2" id="KW-0472">Membrane</keyword>
<reference evidence="3 4" key="1">
    <citation type="submission" date="2024-07" db="EMBL/GenBank/DDBJ databases">
        <title>Draft Genome Sequence of Ferrimicrobium acidiphilum Strain YE2023, Isolated from a Pulp of Bioleach Reactor.</title>
        <authorList>
            <person name="Elkina Y.A."/>
            <person name="Bulaeva A.G."/>
            <person name="Beletsky A.V."/>
            <person name="Mardanov A.V."/>
        </authorList>
    </citation>
    <scope>NUCLEOTIDE SEQUENCE [LARGE SCALE GENOMIC DNA]</scope>
    <source>
        <strain evidence="3 4">YE2023</strain>
    </source>
</reference>
<feature type="transmembrane region" description="Helical" evidence="2">
    <location>
        <begin position="96"/>
        <end position="119"/>
    </location>
</feature>
<comment type="caution">
    <text evidence="3">The sequence shown here is derived from an EMBL/GenBank/DDBJ whole genome shotgun (WGS) entry which is preliminary data.</text>
</comment>
<feature type="transmembrane region" description="Helical" evidence="2">
    <location>
        <begin position="57"/>
        <end position="76"/>
    </location>
</feature>
<keyword evidence="2" id="KW-0812">Transmembrane</keyword>
<accession>A0ABV3Y056</accession>
<feature type="region of interest" description="Disordered" evidence="1">
    <location>
        <begin position="1"/>
        <end position="53"/>
    </location>
</feature>
<dbReference type="EMBL" id="JBFSHR010000008">
    <property type="protein sequence ID" value="MEX6428941.1"/>
    <property type="molecule type" value="Genomic_DNA"/>
</dbReference>
<gene>
    <name evidence="3" type="ORF">AB6A68_03710</name>
</gene>
<evidence type="ECO:0000256" key="1">
    <source>
        <dbReference type="SAM" id="MobiDB-lite"/>
    </source>
</evidence>
<evidence type="ECO:0000313" key="4">
    <source>
        <dbReference type="Proteomes" id="UP001560267"/>
    </source>
</evidence>
<sequence>MEDESPGQPVVPEDASAAQAMPPDARVDVPSSTQASEQLLDDQRSLAKPTSTRTSRVWIGFALGLVVLVAILIFILQNLTSVEVHFPGASTKMPVGIAILFGFILGGIFVFGLSLARVLQLRHGMGRLRQAPRS</sequence>
<evidence type="ECO:0000313" key="3">
    <source>
        <dbReference type="EMBL" id="MEX6428941.1"/>
    </source>
</evidence>
<keyword evidence="2" id="KW-1133">Transmembrane helix</keyword>
<name>A0ABV3Y056_9ACTN</name>
<keyword evidence="4" id="KW-1185">Reference proteome</keyword>